<name>A0A6N1X542_9BURK</name>
<dbReference type="Proteomes" id="UP000509579">
    <property type="component" value="Chromosome"/>
</dbReference>
<dbReference type="KEGG" id="aant:HUK68_08390"/>
<sequence length="223" mass="23821">MLGAVAFAAPLCGMACSPAAPPDAEVLKKMMAKEIAFRLGVGIEQVPLHDITAPALHCPLAPEADGSGLAARHFSAGFRIALATRQRGFATMAGPYTAAGAGSRARKRIGSGFYNRFPWAGVRPDFWRAPKPRAAPQPDYSGYIRWPEYATESDLAAAVPDPDMPQRWPQFAQDPAFLLQPRSTLSLRPAETSQGFCRYEGVAVVLGDDASSPVAVNFTQGCD</sequence>
<dbReference type="EMBL" id="CP054840">
    <property type="protein sequence ID" value="QKV52905.1"/>
    <property type="molecule type" value="Genomic_DNA"/>
</dbReference>
<proteinExistence type="predicted"/>
<accession>A0A6N1X542</accession>
<protein>
    <submittedName>
        <fullName evidence="1">Uncharacterized protein</fullName>
    </submittedName>
</protein>
<reference evidence="1 2" key="1">
    <citation type="submission" date="2020-06" db="EMBL/GenBank/DDBJ databases">
        <title>Acidovorax antarctica sp. nov., isolated from Corinth ice sheet soil, Antarctic Fields Peninsula.</title>
        <authorList>
            <person name="Xu Q."/>
            <person name="Peng F."/>
        </authorList>
    </citation>
    <scope>NUCLEOTIDE SEQUENCE [LARGE SCALE GENOMIC DNA]</scope>
    <source>
        <strain evidence="1 2">16-35-5</strain>
    </source>
</reference>
<gene>
    <name evidence="1" type="ORF">HUK68_08390</name>
</gene>
<organism evidence="1 2">
    <name type="scientific">Comamonas antarctica</name>
    <dbReference type="NCBI Taxonomy" id="2743470"/>
    <lineage>
        <taxon>Bacteria</taxon>
        <taxon>Pseudomonadati</taxon>
        <taxon>Pseudomonadota</taxon>
        <taxon>Betaproteobacteria</taxon>
        <taxon>Burkholderiales</taxon>
        <taxon>Comamonadaceae</taxon>
        <taxon>Comamonas</taxon>
    </lineage>
</organism>
<keyword evidence="2" id="KW-1185">Reference proteome</keyword>
<evidence type="ECO:0000313" key="1">
    <source>
        <dbReference type="EMBL" id="QKV52905.1"/>
    </source>
</evidence>
<dbReference type="RefSeq" id="WP_175503782.1">
    <property type="nucleotide sequence ID" value="NZ_CP054840.1"/>
</dbReference>
<evidence type="ECO:0000313" key="2">
    <source>
        <dbReference type="Proteomes" id="UP000509579"/>
    </source>
</evidence>
<dbReference type="AlphaFoldDB" id="A0A6N1X542"/>